<gene>
    <name evidence="1" type="ORF">CLO192961_LOCUS58299</name>
</gene>
<dbReference type="EMBL" id="CABFNS010000414">
    <property type="protein sequence ID" value="VUC21549.1"/>
    <property type="molecule type" value="Genomic_DNA"/>
</dbReference>
<proteinExistence type="predicted"/>
<name>A0ABY6TSD7_BIOOC</name>
<evidence type="ECO:0000313" key="1">
    <source>
        <dbReference type="EMBL" id="VUC21549.1"/>
    </source>
</evidence>
<keyword evidence="2" id="KW-1185">Reference proteome</keyword>
<reference evidence="1 2" key="1">
    <citation type="submission" date="2019-06" db="EMBL/GenBank/DDBJ databases">
        <authorList>
            <person name="Broberg M."/>
        </authorList>
    </citation>
    <scope>NUCLEOTIDE SEQUENCE [LARGE SCALE GENOMIC DNA]</scope>
</reference>
<sequence>MDSAKSLDASRWDFKIWKPKNLSDGNFQVRIQFCLAVLCHLAALGDHEVSEEENLTIAKIQLRRSELAVSKAIPLKDGIKQLCDVMLNGGTFWTASFLNAIMARGPSETDQLISEMSTRQKPYMSPTALVFGVAVLVGKTETDIFHFFQLLYNKPMAIVDEVSDTIKESLSVARRMFDMVCMLRASTSPGTATDQILEEVKATHEVDLCAFAHSCDIVEKIYELMKSLTDPLTPKAAPAAFNFQSTDKEFGLFCKGWQYSMCSANCDMMTAAAKLFSSNKGLCKVALEQGLRMTIAAPAAANSAPSTLTFSSAVSLTHAATGRVVFCEVRGLVTVYFDELHKVEFDRLKADYERVFLEVNGSWARLFNASIRGGLFPQVALNAPLVPEDEAL</sequence>
<comment type="caution">
    <text evidence="1">The sequence shown here is derived from an EMBL/GenBank/DDBJ whole genome shotgun (WGS) entry which is preliminary data.</text>
</comment>
<accession>A0ABY6TSD7</accession>
<organism evidence="1 2">
    <name type="scientific">Bionectria ochroleuca</name>
    <name type="common">Gliocladium roseum</name>
    <dbReference type="NCBI Taxonomy" id="29856"/>
    <lineage>
        <taxon>Eukaryota</taxon>
        <taxon>Fungi</taxon>
        <taxon>Dikarya</taxon>
        <taxon>Ascomycota</taxon>
        <taxon>Pezizomycotina</taxon>
        <taxon>Sordariomycetes</taxon>
        <taxon>Hypocreomycetidae</taxon>
        <taxon>Hypocreales</taxon>
        <taxon>Bionectriaceae</taxon>
        <taxon>Clonostachys</taxon>
    </lineage>
</organism>
<protein>
    <submittedName>
        <fullName evidence="1">Uncharacterized protein</fullName>
    </submittedName>
</protein>
<dbReference type="Proteomes" id="UP000766486">
    <property type="component" value="Unassembled WGS sequence"/>
</dbReference>
<evidence type="ECO:0000313" key="2">
    <source>
        <dbReference type="Proteomes" id="UP000766486"/>
    </source>
</evidence>